<keyword evidence="12 14" id="KW-0472">Membrane</keyword>
<dbReference type="AlphaFoldDB" id="A0A9W7YIZ8"/>
<evidence type="ECO:0000256" key="3">
    <source>
        <dbReference type="ARBA" id="ARBA00022448"/>
    </source>
</evidence>
<dbReference type="SMART" id="SM01415">
    <property type="entry name" value="DUF106"/>
    <property type="match status" value="1"/>
</dbReference>
<dbReference type="GO" id="GO:0032469">
    <property type="term" value="P:endoplasmic reticulum calcium ion homeostasis"/>
    <property type="evidence" value="ECO:0007669"/>
    <property type="project" value="InterPro"/>
</dbReference>
<evidence type="ECO:0000256" key="5">
    <source>
        <dbReference type="ARBA" id="ARBA00022673"/>
    </source>
</evidence>
<keyword evidence="4" id="KW-0109">Calcium transport</keyword>
<name>A0A9W7YIZ8_9FUNG</name>
<evidence type="ECO:0000313" key="16">
    <source>
        <dbReference type="EMBL" id="KAJ1735780.1"/>
    </source>
</evidence>
<comment type="subcellular location">
    <subcellularLocation>
        <location evidence="1">Endoplasmic reticulum membrane</location>
        <topology evidence="1">Multi-pass membrane protein</topology>
    </subcellularLocation>
</comment>
<protein>
    <submittedName>
        <fullName evidence="16">Uncharacterized protein</fullName>
    </submittedName>
</protein>
<keyword evidence="8" id="KW-0106">Calcium</keyword>
<evidence type="ECO:0000256" key="8">
    <source>
        <dbReference type="ARBA" id="ARBA00022837"/>
    </source>
</evidence>
<dbReference type="OrthoDB" id="342726at2759"/>
<keyword evidence="6 14" id="KW-0812">Transmembrane</keyword>
<dbReference type="Pfam" id="PF01956">
    <property type="entry name" value="EMC3_TMCO1"/>
    <property type="match status" value="1"/>
</dbReference>
<feature type="signal peptide" evidence="15">
    <location>
        <begin position="1"/>
        <end position="20"/>
    </location>
</feature>
<keyword evidence="9 14" id="KW-1133">Transmembrane helix</keyword>
<dbReference type="EMBL" id="JANBOI010000012">
    <property type="protein sequence ID" value="KAJ1735780.1"/>
    <property type="molecule type" value="Genomic_DNA"/>
</dbReference>
<evidence type="ECO:0000256" key="9">
    <source>
        <dbReference type="ARBA" id="ARBA00022989"/>
    </source>
</evidence>
<comment type="similarity">
    <text evidence="2">Belongs to the TMCO1 family.</text>
</comment>
<keyword evidence="3" id="KW-0813">Transport</keyword>
<dbReference type="InterPro" id="IPR008559">
    <property type="entry name" value="TMCO1"/>
</dbReference>
<sequence length="183" mass="20052">MNDFVSVLALSLLSSSVAEAISYALVYRTDEFRDLKAKVLQCEQRLEDEKLVTAGRGKNRQRRIESIEAQLSAARGKAGSMQMRSMLVVGVVQVAAIYLVNAWYSGRVVGVLPFEPLAMFRGLTHRGLAEDSPANACSATFVFVLGGLAFKAAIDRFFQLGLPKGNSLPQWVSRPEEVLKGRS</sequence>
<evidence type="ECO:0000256" key="12">
    <source>
        <dbReference type="ARBA" id="ARBA00023136"/>
    </source>
</evidence>
<evidence type="ECO:0000256" key="2">
    <source>
        <dbReference type="ARBA" id="ARBA00006537"/>
    </source>
</evidence>
<feature type="transmembrane region" description="Helical" evidence="14">
    <location>
        <begin position="85"/>
        <end position="104"/>
    </location>
</feature>
<evidence type="ECO:0000313" key="17">
    <source>
        <dbReference type="Proteomes" id="UP001143981"/>
    </source>
</evidence>
<evidence type="ECO:0000256" key="7">
    <source>
        <dbReference type="ARBA" id="ARBA00022824"/>
    </source>
</evidence>
<dbReference type="GO" id="GO:0005789">
    <property type="term" value="C:endoplasmic reticulum membrane"/>
    <property type="evidence" value="ECO:0007669"/>
    <property type="project" value="UniProtKB-SubCell"/>
</dbReference>
<keyword evidence="7" id="KW-0256">Endoplasmic reticulum</keyword>
<reference evidence="16" key="1">
    <citation type="submission" date="2022-07" db="EMBL/GenBank/DDBJ databases">
        <title>Phylogenomic reconstructions and comparative analyses of Kickxellomycotina fungi.</title>
        <authorList>
            <person name="Reynolds N.K."/>
            <person name="Stajich J.E."/>
            <person name="Barry K."/>
            <person name="Grigoriev I.V."/>
            <person name="Crous P."/>
            <person name="Smith M.E."/>
        </authorList>
    </citation>
    <scope>NUCLEOTIDE SEQUENCE</scope>
    <source>
        <strain evidence="16">BCRC 34381</strain>
    </source>
</reference>
<comment type="caution">
    <text evidence="16">The sequence shown here is derived from an EMBL/GenBank/DDBJ whole genome shotgun (WGS) entry which is preliminary data.</text>
</comment>
<organism evidence="16 17">
    <name type="scientific">Coemansia biformis</name>
    <dbReference type="NCBI Taxonomy" id="1286918"/>
    <lineage>
        <taxon>Eukaryota</taxon>
        <taxon>Fungi</taxon>
        <taxon>Fungi incertae sedis</taxon>
        <taxon>Zoopagomycota</taxon>
        <taxon>Kickxellomycotina</taxon>
        <taxon>Kickxellomycetes</taxon>
        <taxon>Kickxellales</taxon>
        <taxon>Kickxellaceae</taxon>
        <taxon>Coemansia</taxon>
    </lineage>
</organism>
<gene>
    <name evidence="16" type="ORF">LPJ61_000377</name>
</gene>
<keyword evidence="17" id="KW-1185">Reference proteome</keyword>
<feature type="chain" id="PRO_5040850250" evidence="15">
    <location>
        <begin position="21"/>
        <end position="183"/>
    </location>
</feature>
<keyword evidence="5" id="KW-0107">Calcium channel</keyword>
<keyword evidence="10" id="KW-0175">Coiled coil</keyword>
<keyword evidence="13" id="KW-0407">Ion channel</keyword>
<evidence type="ECO:0000256" key="10">
    <source>
        <dbReference type="ARBA" id="ARBA00023054"/>
    </source>
</evidence>
<evidence type="ECO:0000256" key="1">
    <source>
        <dbReference type="ARBA" id="ARBA00004477"/>
    </source>
</evidence>
<dbReference type="InterPro" id="IPR002809">
    <property type="entry name" value="EMC3/TMCO1"/>
</dbReference>
<evidence type="ECO:0000256" key="13">
    <source>
        <dbReference type="ARBA" id="ARBA00023303"/>
    </source>
</evidence>
<evidence type="ECO:0000256" key="4">
    <source>
        <dbReference type="ARBA" id="ARBA00022568"/>
    </source>
</evidence>
<proteinExistence type="inferred from homology"/>
<keyword evidence="15" id="KW-0732">Signal</keyword>
<evidence type="ECO:0000256" key="14">
    <source>
        <dbReference type="SAM" id="Phobius"/>
    </source>
</evidence>
<evidence type="ECO:0000256" key="15">
    <source>
        <dbReference type="SAM" id="SignalP"/>
    </source>
</evidence>
<evidence type="ECO:0000256" key="6">
    <source>
        <dbReference type="ARBA" id="ARBA00022692"/>
    </source>
</evidence>
<evidence type="ECO:0000256" key="11">
    <source>
        <dbReference type="ARBA" id="ARBA00023065"/>
    </source>
</evidence>
<dbReference type="GO" id="GO:0005262">
    <property type="term" value="F:calcium channel activity"/>
    <property type="evidence" value="ECO:0007669"/>
    <property type="project" value="UniProtKB-KW"/>
</dbReference>
<dbReference type="Proteomes" id="UP001143981">
    <property type="component" value="Unassembled WGS sequence"/>
</dbReference>
<dbReference type="PANTHER" id="PTHR20917">
    <property type="entry name" value="PNAS-RELATED"/>
    <property type="match status" value="1"/>
</dbReference>
<keyword evidence="11" id="KW-0406">Ion transport</keyword>
<dbReference type="PANTHER" id="PTHR20917:SF0">
    <property type="entry name" value="CALCIUM LOAD-ACTIVATED CALCIUM CHANNEL"/>
    <property type="match status" value="1"/>
</dbReference>
<accession>A0A9W7YIZ8</accession>